<dbReference type="AlphaFoldDB" id="A0AAW0EZX8"/>
<evidence type="ECO:0000313" key="1">
    <source>
        <dbReference type="EMBL" id="KAK7199455.1"/>
    </source>
</evidence>
<sequence>MLESPSHTKFVTVKSSHFCVTGSHVVKVTGSHRVNSASVFVPFGCFMQVKSWATGACRPAAPAKPASKLPETYDISSLYCVPQMAHSAIDTAMKTSGTAISSSRSTLRLHSCRDDRSTTANS</sequence>
<proteinExistence type="predicted"/>
<protein>
    <submittedName>
        <fullName evidence="1">Uncharacterized protein</fullName>
    </submittedName>
</protein>
<evidence type="ECO:0000313" key="2">
    <source>
        <dbReference type="Proteomes" id="UP001430356"/>
    </source>
</evidence>
<organism evidence="1 2">
    <name type="scientific">Novymonas esmeraldas</name>
    <dbReference type="NCBI Taxonomy" id="1808958"/>
    <lineage>
        <taxon>Eukaryota</taxon>
        <taxon>Discoba</taxon>
        <taxon>Euglenozoa</taxon>
        <taxon>Kinetoplastea</taxon>
        <taxon>Metakinetoplastina</taxon>
        <taxon>Trypanosomatida</taxon>
        <taxon>Trypanosomatidae</taxon>
        <taxon>Novymonas</taxon>
    </lineage>
</organism>
<dbReference type="Proteomes" id="UP001430356">
    <property type="component" value="Unassembled WGS sequence"/>
</dbReference>
<keyword evidence="2" id="KW-1185">Reference proteome</keyword>
<comment type="caution">
    <text evidence="1">The sequence shown here is derived from an EMBL/GenBank/DDBJ whole genome shotgun (WGS) entry which is preliminary data.</text>
</comment>
<reference evidence="1 2" key="1">
    <citation type="journal article" date="2021" name="MBio">
        <title>A New Model Trypanosomatid, Novymonas esmeraldas: Genomic Perception of Its 'Candidatus Pandoraea novymonadis' Endosymbiont.</title>
        <authorList>
            <person name="Zakharova A."/>
            <person name="Saura A."/>
            <person name="Butenko A."/>
            <person name="Podesvova L."/>
            <person name="Warmusova S."/>
            <person name="Kostygov A.Y."/>
            <person name="Nenarokova A."/>
            <person name="Lukes J."/>
            <person name="Opperdoes F.R."/>
            <person name="Yurchenko V."/>
        </authorList>
    </citation>
    <scope>NUCLEOTIDE SEQUENCE [LARGE SCALE GENOMIC DNA]</scope>
    <source>
        <strain evidence="1 2">E262AT.01</strain>
    </source>
</reference>
<name>A0AAW0EZX8_9TRYP</name>
<gene>
    <name evidence="1" type="ORF">NESM_000920900</name>
</gene>
<accession>A0AAW0EZX8</accession>
<dbReference type="EMBL" id="JAECZO010000400">
    <property type="protein sequence ID" value="KAK7199455.1"/>
    <property type="molecule type" value="Genomic_DNA"/>
</dbReference>